<keyword evidence="4" id="KW-0677">Repeat</keyword>
<accession>A0ABY5YMH6</accession>
<dbReference type="InterPro" id="IPR000064">
    <property type="entry name" value="NLP_P60_dom"/>
</dbReference>
<dbReference type="EMBL" id="CP104213">
    <property type="protein sequence ID" value="UWX65307.1"/>
    <property type="molecule type" value="Genomic_DNA"/>
</dbReference>
<dbReference type="Gene3D" id="3.90.1720.10">
    <property type="entry name" value="endopeptidase domain like (from Nostoc punctiforme)"/>
    <property type="match status" value="1"/>
</dbReference>
<keyword evidence="2" id="KW-0645">Protease</keyword>
<sequence>MNAFRMFLTVVALSGSLGTAAAATYTVRAGDTISSVAQRNNLQPQKLMQINGLNTTTLQVGQKLNLGSGTSSRPATAVSAPRSGGSSTIRTAALRFLGIRYASGGSSNWGLDCSGYTQAVYRSMGVSLPRTAASQFHSGSAVGRSNLQAGDLMFFNTMGRGVSHVAIYLGNGDFANANSYYGRTMVDNLSNPYWSARYIGARRVM</sequence>
<keyword evidence="6" id="KW-0788">Thiol protease</keyword>
<dbReference type="Pfam" id="PF00877">
    <property type="entry name" value="NLPC_P60"/>
    <property type="match status" value="1"/>
</dbReference>
<reference evidence="11" key="1">
    <citation type="submission" date="2022-09" db="EMBL/GenBank/DDBJ databases">
        <title>genome sequence of Deinococcus rubellus.</title>
        <authorList>
            <person name="Srinivasan S."/>
        </authorList>
    </citation>
    <scope>NUCLEOTIDE SEQUENCE</scope>
    <source>
        <strain evidence="11">Ant6</strain>
    </source>
</reference>
<dbReference type="InterPro" id="IPR036779">
    <property type="entry name" value="LysM_dom_sf"/>
</dbReference>
<evidence type="ECO:0000256" key="7">
    <source>
        <dbReference type="SAM" id="MobiDB-lite"/>
    </source>
</evidence>
<evidence type="ECO:0000256" key="8">
    <source>
        <dbReference type="SAM" id="SignalP"/>
    </source>
</evidence>
<dbReference type="CDD" id="cd00118">
    <property type="entry name" value="LysM"/>
    <property type="match status" value="1"/>
</dbReference>
<feature type="domain" description="NlpC/P60" evidence="10">
    <location>
        <begin position="82"/>
        <end position="205"/>
    </location>
</feature>
<feature type="region of interest" description="Disordered" evidence="7">
    <location>
        <begin position="65"/>
        <end position="85"/>
    </location>
</feature>
<dbReference type="InterPro" id="IPR018392">
    <property type="entry name" value="LysM"/>
</dbReference>
<dbReference type="PROSITE" id="PS51782">
    <property type="entry name" value="LYSM"/>
    <property type="match status" value="1"/>
</dbReference>
<evidence type="ECO:0000256" key="1">
    <source>
        <dbReference type="ARBA" id="ARBA00007074"/>
    </source>
</evidence>
<dbReference type="Gene3D" id="3.10.350.10">
    <property type="entry name" value="LysM domain"/>
    <property type="match status" value="1"/>
</dbReference>
<keyword evidence="5" id="KW-0378">Hydrolase</keyword>
<feature type="signal peptide" evidence="8">
    <location>
        <begin position="1"/>
        <end position="22"/>
    </location>
</feature>
<dbReference type="SUPFAM" id="SSF54001">
    <property type="entry name" value="Cysteine proteinases"/>
    <property type="match status" value="1"/>
</dbReference>
<keyword evidence="3 8" id="KW-0732">Signal</keyword>
<protein>
    <submittedName>
        <fullName evidence="11">Peptidoglycan endopeptidase</fullName>
    </submittedName>
</protein>
<feature type="compositionally biased region" description="Polar residues" evidence="7">
    <location>
        <begin position="65"/>
        <end position="74"/>
    </location>
</feature>
<evidence type="ECO:0000256" key="6">
    <source>
        <dbReference type="ARBA" id="ARBA00022807"/>
    </source>
</evidence>
<evidence type="ECO:0000256" key="4">
    <source>
        <dbReference type="ARBA" id="ARBA00022737"/>
    </source>
</evidence>
<proteinExistence type="inferred from homology"/>
<evidence type="ECO:0000256" key="2">
    <source>
        <dbReference type="ARBA" id="ARBA00022670"/>
    </source>
</evidence>
<evidence type="ECO:0000256" key="5">
    <source>
        <dbReference type="ARBA" id="ARBA00022801"/>
    </source>
</evidence>
<dbReference type="SUPFAM" id="SSF54106">
    <property type="entry name" value="LysM domain"/>
    <property type="match status" value="1"/>
</dbReference>
<dbReference type="Pfam" id="PF01476">
    <property type="entry name" value="LysM"/>
    <property type="match status" value="1"/>
</dbReference>
<evidence type="ECO:0000313" key="12">
    <source>
        <dbReference type="Proteomes" id="UP001060261"/>
    </source>
</evidence>
<dbReference type="InterPro" id="IPR038765">
    <property type="entry name" value="Papain-like_cys_pep_sf"/>
</dbReference>
<evidence type="ECO:0000313" key="11">
    <source>
        <dbReference type="EMBL" id="UWX65307.1"/>
    </source>
</evidence>
<name>A0ABY5YMH6_9DEIO</name>
<feature type="domain" description="LysM" evidence="9">
    <location>
        <begin position="23"/>
        <end position="66"/>
    </location>
</feature>
<dbReference type="RefSeq" id="WP_260561562.1">
    <property type="nucleotide sequence ID" value="NZ_BAABEC010000163.1"/>
</dbReference>
<evidence type="ECO:0000259" key="10">
    <source>
        <dbReference type="PROSITE" id="PS51935"/>
    </source>
</evidence>
<dbReference type="SMART" id="SM00257">
    <property type="entry name" value="LysM"/>
    <property type="match status" value="1"/>
</dbReference>
<comment type="similarity">
    <text evidence="1">Belongs to the peptidase C40 family.</text>
</comment>
<gene>
    <name evidence="11" type="ORF">N0D28_06550</name>
</gene>
<dbReference type="PANTHER" id="PTHR47360:SF1">
    <property type="entry name" value="ENDOPEPTIDASE NLPC-RELATED"/>
    <property type="match status" value="1"/>
</dbReference>
<feature type="chain" id="PRO_5045936430" evidence="8">
    <location>
        <begin position="23"/>
        <end position="205"/>
    </location>
</feature>
<dbReference type="PANTHER" id="PTHR47360">
    <property type="entry name" value="MUREIN DD-ENDOPEPTIDASE MEPS/MUREIN LD-CARBOXYPEPTIDASE"/>
    <property type="match status" value="1"/>
</dbReference>
<dbReference type="PROSITE" id="PS51935">
    <property type="entry name" value="NLPC_P60"/>
    <property type="match status" value="1"/>
</dbReference>
<dbReference type="Proteomes" id="UP001060261">
    <property type="component" value="Chromosome"/>
</dbReference>
<evidence type="ECO:0000259" key="9">
    <source>
        <dbReference type="PROSITE" id="PS51782"/>
    </source>
</evidence>
<organism evidence="11 12">
    <name type="scientific">Deinococcus rubellus</name>
    <dbReference type="NCBI Taxonomy" id="1889240"/>
    <lineage>
        <taxon>Bacteria</taxon>
        <taxon>Thermotogati</taxon>
        <taxon>Deinococcota</taxon>
        <taxon>Deinococci</taxon>
        <taxon>Deinococcales</taxon>
        <taxon>Deinococcaceae</taxon>
        <taxon>Deinococcus</taxon>
    </lineage>
</organism>
<dbReference type="InterPro" id="IPR052062">
    <property type="entry name" value="Murein_DD/LD_carboxypeptidase"/>
</dbReference>
<keyword evidence="12" id="KW-1185">Reference proteome</keyword>
<evidence type="ECO:0000256" key="3">
    <source>
        <dbReference type="ARBA" id="ARBA00022729"/>
    </source>
</evidence>